<dbReference type="Proteomes" id="UP001215598">
    <property type="component" value="Unassembled WGS sequence"/>
</dbReference>
<comment type="caution">
    <text evidence="3">The sequence shown here is derived from an EMBL/GenBank/DDBJ whole genome shotgun (WGS) entry which is preliminary data.</text>
</comment>
<keyword evidence="2" id="KW-0472">Membrane</keyword>
<feature type="compositionally biased region" description="Polar residues" evidence="1">
    <location>
        <begin position="190"/>
        <end position="202"/>
    </location>
</feature>
<keyword evidence="2" id="KW-0812">Transmembrane</keyword>
<feature type="compositionally biased region" description="Low complexity" evidence="1">
    <location>
        <begin position="180"/>
        <end position="189"/>
    </location>
</feature>
<proteinExistence type="predicted"/>
<sequence>MFVQNIVVHAIWSLAALDLVKKGLVSLFLSPLGVVTFLILVNHVVLGSLPVLVVLLSLFHLHAAAFYKGRQNAKDKRTEPAHVMSLPCARGDSWIKILFMAFSFVVCKCAGVFSIQRLIAFALAILFSTTKHKPSEVSPAEGIEDDVDSDSDITLVDENGPQSPSELSVVSDSNTLPAFQSQLSTSQSTPLDTVSTNDRSGLRASVSSPMRLTAASFIPALVHEKVDTMTRSPLNPSVAAFVPTTTEKVVASSTTTTVKWQPVRPLSFQWARGGCLTHITAPPAATPLSASASAFVPKAPIEPVPVIVKKNIIFRRAPPSFWAPGGSAIAIVTPVDDA</sequence>
<feature type="transmembrane region" description="Helical" evidence="2">
    <location>
        <begin position="23"/>
        <end position="41"/>
    </location>
</feature>
<feature type="region of interest" description="Disordered" evidence="1">
    <location>
        <begin position="134"/>
        <end position="202"/>
    </location>
</feature>
<keyword evidence="2" id="KW-1133">Transmembrane helix</keyword>
<keyword evidence="4" id="KW-1185">Reference proteome</keyword>
<dbReference type="EMBL" id="JARKIB010000016">
    <property type="protein sequence ID" value="KAJ7770583.1"/>
    <property type="molecule type" value="Genomic_DNA"/>
</dbReference>
<reference evidence="3" key="1">
    <citation type="submission" date="2023-03" db="EMBL/GenBank/DDBJ databases">
        <title>Massive genome expansion in bonnet fungi (Mycena s.s.) driven by repeated elements and novel gene families across ecological guilds.</title>
        <authorList>
            <consortium name="Lawrence Berkeley National Laboratory"/>
            <person name="Harder C.B."/>
            <person name="Miyauchi S."/>
            <person name="Viragh M."/>
            <person name="Kuo A."/>
            <person name="Thoen E."/>
            <person name="Andreopoulos B."/>
            <person name="Lu D."/>
            <person name="Skrede I."/>
            <person name="Drula E."/>
            <person name="Henrissat B."/>
            <person name="Morin E."/>
            <person name="Kohler A."/>
            <person name="Barry K."/>
            <person name="LaButti K."/>
            <person name="Morin E."/>
            <person name="Salamov A."/>
            <person name="Lipzen A."/>
            <person name="Mereny Z."/>
            <person name="Hegedus B."/>
            <person name="Baldrian P."/>
            <person name="Stursova M."/>
            <person name="Weitz H."/>
            <person name="Taylor A."/>
            <person name="Grigoriev I.V."/>
            <person name="Nagy L.G."/>
            <person name="Martin F."/>
            <person name="Kauserud H."/>
        </authorList>
    </citation>
    <scope>NUCLEOTIDE SEQUENCE</scope>
    <source>
        <strain evidence="3">CBHHK182m</strain>
    </source>
</reference>
<feature type="compositionally biased region" description="Acidic residues" evidence="1">
    <location>
        <begin position="142"/>
        <end position="151"/>
    </location>
</feature>
<feature type="transmembrane region" description="Helical" evidence="2">
    <location>
        <begin position="97"/>
        <end position="127"/>
    </location>
</feature>
<name>A0AAD7JSB3_9AGAR</name>
<dbReference type="AlphaFoldDB" id="A0AAD7JSB3"/>
<gene>
    <name evidence="3" type="ORF">B0H16DRAFT_1774560</name>
</gene>
<feature type="compositionally biased region" description="Polar residues" evidence="1">
    <location>
        <begin position="160"/>
        <end position="179"/>
    </location>
</feature>
<evidence type="ECO:0000313" key="3">
    <source>
        <dbReference type="EMBL" id="KAJ7770583.1"/>
    </source>
</evidence>
<evidence type="ECO:0000256" key="1">
    <source>
        <dbReference type="SAM" id="MobiDB-lite"/>
    </source>
</evidence>
<organism evidence="3 4">
    <name type="scientific">Mycena metata</name>
    <dbReference type="NCBI Taxonomy" id="1033252"/>
    <lineage>
        <taxon>Eukaryota</taxon>
        <taxon>Fungi</taxon>
        <taxon>Dikarya</taxon>
        <taxon>Basidiomycota</taxon>
        <taxon>Agaricomycotina</taxon>
        <taxon>Agaricomycetes</taxon>
        <taxon>Agaricomycetidae</taxon>
        <taxon>Agaricales</taxon>
        <taxon>Marasmiineae</taxon>
        <taxon>Mycenaceae</taxon>
        <taxon>Mycena</taxon>
    </lineage>
</organism>
<evidence type="ECO:0000313" key="4">
    <source>
        <dbReference type="Proteomes" id="UP001215598"/>
    </source>
</evidence>
<protein>
    <submittedName>
        <fullName evidence="3">Uncharacterized protein</fullName>
    </submittedName>
</protein>
<accession>A0AAD7JSB3</accession>
<evidence type="ECO:0000256" key="2">
    <source>
        <dbReference type="SAM" id="Phobius"/>
    </source>
</evidence>
<feature type="transmembrane region" description="Helical" evidence="2">
    <location>
        <begin position="47"/>
        <end position="67"/>
    </location>
</feature>